<dbReference type="EMBL" id="AEKL01000047">
    <property type="protein sequence ID" value="EFQ53198.1"/>
    <property type="molecule type" value="Genomic_DNA"/>
</dbReference>
<reference evidence="1 2" key="1">
    <citation type="submission" date="2010-10" db="EMBL/GenBank/DDBJ databases">
        <authorList>
            <person name="Durkin A.S."/>
            <person name="Madupu R."/>
            <person name="Torralba M."/>
            <person name="Gillis M."/>
            <person name="Methe B."/>
            <person name="Sutton G."/>
            <person name="Nelson K.E."/>
        </authorList>
    </citation>
    <scope>NUCLEOTIDE SEQUENCE [LARGE SCALE GENOMIC DNA]</scope>
    <source>
        <strain evidence="1 2">PB013-T2-3</strain>
    </source>
</reference>
<name>E3C7U2_9LACO</name>
<dbReference type="AlphaFoldDB" id="E3C7U2"/>
<gene>
    <name evidence="1" type="ORF">HMPREF9265_0274</name>
</gene>
<evidence type="ECO:0000313" key="1">
    <source>
        <dbReference type="EMBL" id="EFQ53198.1"/>
    </source>
</evidence>
<dbReference type="Proteomes" id="UP000003070">
    <property type="component" value="Unassembled WGS sequence"/>
</dbReference>
<comment type="caution">
    <text evidence="1">The sequence shown here is derived from an EMBL/GenBank/DDBJ whole genome shotgun (WGS) entry which is preliminary data.</text>
</comment>
<protein>
    <submittedName>
        <fullName evidence="1">Uncharacterized protein</fullName>
    </submittedName>
</protein>
<accession>E3C7U2</accession>
<organism evidence="1 2">
    <name type="scientific">Limosilactobacillus oris PB013-T2-3</name>
    <dbReference type="NCBI Taxonomy" id="908339"/>
    <lineage>
        <taxon>Bacteria</taxon>
        <taxon>Bacillati</taxon>
        <taxon>Bacillota</taxon>
        <taxon>Bacilli</taxon>
        <taxon>Lactobacillales</taxon>
        <taxon>Lactobacillaceae</taxon>
        <taxon>Limosilactobacillus</taxon>
    </lineage>
</organism>
<sequence length="40" mass="4318">MYVPPVSIMATRQDGEVLGNNLIVLQSGGGNWALVVNYLK</sequence>
<evidence type="ECO:0000313" key="2">
    <source>
        <dbReference type="Proteomes" id="UP000003070"/>
    </source>
</evidence>
<proteinExistence type="predicted"/>